<dbReference type="Proteomes" id="UP000199695">
    <property type="component" value="Unassembled WGS sequence"/>
</dbReference>
<dbReference type="Gene3D" id="3.40.30.30">
    <property type="entry name" value="Hypothetical protein sa0798"/>
    <property type="match status" value="1"/>
</dbReference>
<accession>A0A1H8HM11</accession>
<dbReference type="SUPFAM" id="SSF52833">
    <property type="entry name" value="Thioredoxin-like"/>
    <property type="match status" value="1"/>
</dbReference>
<dbReference type="InterPro" id="IPR009190">
    <property type="entry name" value="DUF1462"/>
</dbReference>
<proteinExistence type="predicted"/>
<dbReference type="RefSeq" id="WP_089971176.1">
    <property type="nucleotide sequence ID" value="NZ_FOCQ01000014.1"/>
</dbReference>
<dbReference type="Pfam" id="PF07315">
    <property type="entry name" value="DUF1462"/>
    <property type="match status" value="1"/>
</dbReference>
<evidence type="ECO:0000313" key="1">
    <source>
        <dbReference type="EMBL" id="SEN57153.1"/>
    </source>
</evidence>
<gene>
    <name evidence="1" type="ORF">SAMN05444955_11499</name>
</gene>
<protein>
    <submittedName>
        <fullName evidence="1">Disulfide oxidoreductase YuzD</fullName>
    </submittedName>
</protein>
<name>A0A1H8HM11_9BACL</name>
<sequence length="106" mass="12065">MEDLQVEICVYGAEQICPSCVNLPSSRETAEWLQAALDRKYGSRIIRVRYIDIHQPEGEKEKSFSKRVIEEDLWYPVVVIQDQIVAEGNPKLKDIYAALEKIGIAG</sequence>
<dbReference type="InterPro" id="IPR036249">
    <property type="entry name" value="Thioredoxin-like_sf"/>
</dbReference>
<dbReference type="AlphaFoldDB" id="A0A1H8HM11"/>
<keyword evidence="2" id="KW-1185">Reference proteome</keyword>
<dbReference type="EMBL" id="FOCQ01000014">
    <property type="protein sequence ID" value="SEN57153.1"/>
    <property type="molecule type" value="Genomic_DNA"/>
</dbReference>
<evidence type="ECO:0000313" key="2">
    <source>
        <dbReference type="Proteomes" id="UP000199695"/>
    </source>
</evidence>
<organism evidence="1 2">
    <name type="scientific">Lihuaxuella thermophila</name>
    <dbReference type="NCBI Taxonomy" id="1173111"/>
    <lineage>
        <taxon>Bacteria</taxon>
        <taxon>Bacillati</taxon>
        <taxon>Bacillota</taxon>
        <taxon>Bacilli</taxon>
        <taxon>Bacillales</taxon>
        <taxon>Thermoactinomycetaceae</taxon>
        <taxon>Lihuaxuella</taxon>
    </lineage>
</organism>
<dbReference type="STRING" id="1173111.SAMN05444955_11499"/>
<dbReference type="InterPro" id="IPR038218">
    <property type="entry name" value="YuzD-like_sp"/>
</dbReference>
<reference evidence="1 2" key="1">
    <citation type="submission" date="2016-10" db="EMBL/GenBank/DDBJ databases">
        <authorList>
            <person name="de Groot N.N."/>
        </authorList>
    </citation>
    <scope>NUCLEOTIDE SEQUENCE [LARGE SCALE GENOMIC DNA]</scope>
    <source>
        <strain evidence="1 2">DSM 46701</strain>
    </source>
</reference>
<dbReference type="OrthoDB" id="2389679at2"/>